<reference evidence="1 2" key="1">
    <citation type="submission" date="2016-08" db="EMBL/GenBank/DDBJ databases">
        <authorList>
            <consortium name="Pathogen Informatics"/>
        </authorList>
    </citation>
    <scope>NUCLEOTIDE SEQUENCE [LARGE SCALE GENOMIC DNA]</scope>
    <source>
        <strain evidence="1 2">DK</strain>
    </source>
</reference>
<organism evidence="1 2">
    <name type="scientific">Plasmodium chabaudi adami</name>
    <dbReference type="NCBI Taxonomy" id="5826"/>
    <lineage>
        <taxon>Eukaryota</taxon>
        <taxon>Sar</taxon>
        <taxon>Alveolata</taxon>
        <taxon>Apicomplexa</taxon>
        <taxon>Aconoidasida</taxon>
        <taxon>Haemosporida</taxon>
        <taxon>Plasmodiidae</taxon>
        <taxon>Plasmodium</taxon>
        <taxon>Plasmodium (Vinckeia)</taxon>
    </lineage>
</organism>
<dbReference type="Proteomes" id="UP000195879">
    <property type="component" value="Unassembled WGS sequence"/>
</dbReference>
<dbReference type="EMBL" id="FMIO01000286">
    <property type="protein sequence ID" value="SCL89487.1"/>
    <property type="molecule type" value="Genomic_DNA"/>
</dbReference>
<evidence type="ECO:0000313" key="1">
    <source>
        <dbReference type="EMBL" id="SCL89487.1"/>
    </source>
</evidence>
<accession>A0A1D3L940</accession>
<protein>
    <submittedName>
        <fullName evidence="1">Uncharacterized protein</fullName>
    </submittedName>
</protein>
<name>A0A1D3L940_PLACE</name>
<evidence type="ECO:0000313" key="2">
    <source>
        <dbReference type="Proteomes" id="UP000195879"/>
    </source>
</evidence>
<proteinExistence type="predicted"/>
<dbReference type="AlphaFoldDB" id="A0A1D3L940"/>
<sequence>MNYDFSTGNKEQRLRELIASKMFSAVNLRDIVNKA</sequence>
<gene>
    <name evidence="1" type="ORF">PCHDK_000516900</name>
</gene>